<dbReference type="InterPro" id="IPR032710">
    <property type="entry name" value="NTF2-like_dom_sf"/>
</dbReference>
<evidence type="ECO:0000313" key="1">
    <source>
        <dbReference type="EMBL" id="OBJ83666.1"/>
    </source>
</evidence>
<organism evidence="1 2">
    <name type="scientific">Mycobacterium asiaticum</name>
    <dbReference type="NCBI Taxonomy" id="1790"/>
    <lineage>
        <taxon>Bacteria</taxon>
        <taxon>Bacillati</taxon>
        <taxon>Actinomycetota</taxon>
        <taxon>Actinomycetes</taxon>
        <taxon>Mycobacteriales</taxon>
        <taxon>Mycobacteriaceae</taxon>
        <taxon>Mycobacterium</taxon>
    </lineage>
</organism>
<accession>A0A1A3KI60</accession>
<gene>
    <name evidence="1" type="ORF">A5640_17540</name>
</gene>
<dbReference type="Proteomes" id="UP000093925">
    <property type="component" value="Unassembled WGS sequence"/>
</dbReference>
<proteinExistence type="predicted"/>
<protein>
    <recommendedName>
        <fullName evidence="3">SnoaL-like domain-containing protein</fullName>
    </recommendedName>
</protein>
<evidence type="ECO:0008006" key="3">
    <source>
        <dbReference type="Google" id="ProtNLM"/>
    </source>
</evidence>
<comment type="caution">
    <text evidence="1">The sequence shown here is derived from an EMBL/GenBank/DDBJ whole genome shotgun (WGS) entry which is preliminary data.</text>
</comment>
<evidence type="ECO:0000313" key="2">
    <source>
        <dbReference type="Proteomes" id="UP000093925"/>
    </source>
</evidence>
<dbReference type="EMBL" id="LZLM01000090">
    <property type="protein sequence ID" value="OBJ83666.1"/>
    <property type="molecule type" value="Genomic_DNA"/>
</dbReference>
<dbReference type="AlphaFoldDB" id="A0A1A3KI60"/>
<reference evidence="1 2" key="1">
    <citation type="submission" date="2016-06" db="EMBL/GenBank/DDBJ databases">
        <authorList>
            <person name="Kjaerup R.B."/>
            <person name="Dalgaard T.S."/>
            <person name="Juul-Madsen H.R."/>
        </authorList>
    </citation>
    <scope>NUCLEOTIDE SEQUENCE [LARGE SCALE GENOMIC DNA]</scope>
    <source>
        <strain evidence="1 2">1276495.2</strain>
    </source>
</reference>
<dbReference type="Gene3D" id="3.10.450.50">
    <property type="match status" value="1"/>
</dbReference>
<sequence>MEVKVPDTNAAQVVRAVMDRWKANIDAHEPQRVAELFTDDAIFQGLRPYSVGPQGVAAYYDSQALGMTVSYDILETRPRAGGVLAYLHADFSFPDRPTISVRIGVLITEGDGGAKIAYYQASRIE</sequence>
<dbReference type="SUPFAM" id="SSF54427">
    <property type="entry name" value="NTF2-like"/>
    <property type="match status" value="1"/>
</dbReference>
<name>A0A1A3KI60_MYCAS</name>
<dbReference type="OrthoDB" id="4475408at2"/>